<name>A0A7Z0WN03_9PSEU</name>
<evidence type="ECO:0000256" key="1">
    <source>
        <dbReference type="ARBA" id="ARBA00012513"/>
    </source>
</evidence>
<dbReference type="Gene3D" id="1.10.510.10">
    <property type="entry name" value="Transferase(Phosphotransferase) domain 1"/>
    <property type="match status" value="1"/>
</dbReference>
<dbReference type="InterPro" id="IPR000719">
    <property type="entry name" value="Prot_kinase_dom"/>
</dbReference>
<dbReference type="PROSITE" id="PS00107">
    <property type="entry name" value="PROTEIN_KINASE_ATP"/>
    <property type="match status" value="1"/>
</dbReference>
<dbReference type="RefSeq" id="WP_425427047.1">
    <property type="nucleotide sequence ID" value="NZ_MSIF01000004.1"/>
</dbReference>
<evidence type="ECO:0000256" key="4">
    <source>
        <dbReference type="ARBA" id="ARBA00022741"/>
    </source>
</evidence>
<comment type="caution">
    <text evidence="10">The sequence shown here is derived from an EMBL/GenBank/DDBJ whole genome shotgun (WGS) entry which is preliminary data.</text>
</comment>
<protein>
    <recommendedName>
        <fullName evidence="1">non-specific serine/threonine protein kinase</fullName>
        <ecNumber evidence="1">2.7.11.1</ecNumber>
    </recommendedName>
</protein>
<keyword evidence="4 7" id="KW-0547">Nucleotide-binding</keyword>
<dbReference type="Proteomes" id="UP000185696">
    <property type="component" value="Unassembled WGS sequence"/>
</dbReference>
<dbReference type="SMART" id="SM00220">
    <property type="entry name" value="S_TKc"/>
    <property type="match status" value="1"/>
</dbReference>
<feature type="non-terminal residue" evidence="10">
    <location>
        <position position="286"/>
    </location>
</feature>
<dbReference type="InterPro" id="IPR008271">
    <property type="entry name" value="Ser/Thr_kinase_AS"/>
</dbReference>
<accession>A0A7Z0WN03</accession>
<feature type="binding site" evidence="7">
    <location>
        <position position="35"/>
    </location>
    <ligand>
        <name>ATP</name>
        <dbReference type="ChEBI" id="CHEBI:30616"/>
    </ligand>
</feature>
<dbReference type="Pfam" id="PF00069">
    <property type="entry name" value="Pkinase"/>
    <property type="match status" value="1"/>
</dbReference>
<keyword evidence="11" id="KW-1185">Reference proteome</keyword>
<evidence type="ECO:0000256" key="8">
    <source>
        <dbReference type="SAM" id="MobiDB-lite"/>
    </source>
</evidence>
<organism evidence="10 11">
    <name type="scientific">Actinophytocola xinjiangensis</name>
    <dbReference type="NCBI Taxonomy" id="485602"/>
    <lineage>
        <taxon>Bacteria</taxon>
        <taxon>Bacillati</taxon>
        <taxon>Actinomycetota</taxon>
        <taxon>Actinomycetes</taxon>
        <taxon>Pseudonocardiales</taxon>
        <taxon>Pseudonocardiaceae</taxon>
    </lineage>
</organism>
<dbReference type="InterPro" id="IPR011009">
    <property type="entry name" value="Kinase-like_dom_sf"/>
</dbReference>
<evidence type="ECO:0000256" key="3">
    <source>
        <dbReference type="ARBA" id="ARBA00022679"/>
    </source>
</evidence>
<dbReference type="InterPro" id="IPR017441">
    <property type="entry name" value="Protein_kinase_ATP_BS"/>
</dbReference>
<dbReference type="PANTHER" id="PTHR43289:SF6">
    <property type="entry name" value="SERINE_THREONINE-PROTEIN KINASE NEKL-3"/>
    <property type="match status" value="1"/>
</dbReference>
<evidence type="ECO:0000256" key="2">
    <source>
        <dbReference type="ARBA" id="ARBA00022527"/>
    </source>
</evidence>
<dbReference type="AlphaFoldDB" id="A0A7Z0WN03"/>
<reference evidence="10 11" key="1">
    <citation type="submission" date="2016-12" db="EMBL/GenBank/DDBJ databases">
        <title>The draft genome sequence of Actinophytocola xinjiangensis.</title>
        <authorList>
            <person name="Wang W."/>
            <person name="Yuan L."/>
        </authorList>
    </citation>
    <scope>NUCLEOTIDE SEQUENCE [LARGE SCALE GENOMIC DNA]</scope>
    <source>
        <strain evidence="10 11">CGMCC 4.4663</strain>
    </source>
</reference>
<keyword evidence="5 10" id="KW-0418">Kinase</keyword>
<dbReference type="CDD" id="cd14014">
    <property type="entry name" value="STKc_PknB_like"/>
    <property type="match status" value="1"/>
</dbReference>
<dbReference type="GO" id="GO:0004674">
    <property type="term" value="F:protein serine/threonine kinase activity"/>
    <property type="evidence" value="ECO:0007669"/>
    <property type="project" value="UniProtKB-KW"/>
</dbReference>
<dbReference type="PIRSF" id="PIRSF000654">
    <property type="entry name" value="Integrin-linked_kinase"/>
    <property type="match status" value="1"/>
</dbReference>
<dbReference type="EC" id="2.7.11.1" evidence="1"/>
<keyword evidence="3" id="KW-0808">Transferase</keyword>
<feature type="domain" description="Protein kinase" evidence="9">
    <location>
        <begin position="6"/>
        <end position="265"/>
    </location>
</feature>
<evidence type="ECO:0000259" key="9">
    <source>
        <dbReference type="PROSITE" id="PS50011"/>
    </source>
</evidence>
<feature type="region of interest" description="Disordered" evidence="8">
    <location>
        <begin position="265"/>
        <end position="286"/>
    </location>
</feature>
<evidence type="ECO:0000313" key="10">
    <source>
        <dbReference type="EMBL" id="OLF11392.1"/>
    </source>
</evidence>
<evidence type="ECO:0000313" key="11">
    <source>
        <dbReference type="Proteomes" id="UP000185696"/>
    </source>
</evidence>
<dbReference type="Gene3D" id="3.30.200.20">
    <property type="entry name" value="Phosphorylase Kinase, domain 1"/>
    <property type="match status" value="1"/>
</dbReference>
<evidence type="ECO:0000256" key="7">
    <source>
        <dbReference type="PROSITE-ProRule" id="PRU10141"/>
    </source>
</evidence>
<keyword evidence="6 7" id="KW-0067">ATP-binding</keyword>
<gene>
    <name evidence="10" type="ORF">BLA60_10435</name>
</gene>
<evidence type="ECO:0000256" key="5">
    <source>
        <dbReference type="ARBA" id="ARBA00022777"/>
    </source>
</evidence>
<dbReference type="SUPFAM" id="SSF56112">
    <property type="entry name" value="Protein kinase-like (PK-like)"/>
    <property type="match status" value="1"/>
</dbReference>
<dbReference type="PROSITE" id="PS50011">
    <property type="entry name" value="PROTEIN_KINASE_DOM"/>
    <property type="match status" value="1"/>
</dbReference>
<dbReference type="EMBL" id="MSIF01000004">
    <property type="protein sequence ID" value="OLF11392.1"/>
    <property type="molecule type" value="Genomic_DNA"/>
</dbReference>
<evidence type="ECO:0000256" key="6">
    <source>
        <dbReference type="ARBA" id="ARBA00022840"/>
    </source>
</evidence>
<proteinExistence type="predicted"/>
<dbReference type="PROSITE" id="PS00108">
    <property type="entry name" value="PROTEIN_KINASE_ST"/>
    <property type="match status" value="1"/>
</dbReference>
<dbReference type="GO" id="GO:0005524">
    <property type="term" value="F:ATP binding"/>
    <property type="evidence" value="ECO:0007669"/>
    <property type="project" value="UniProtKB-UniRule"/>
</dbReference>
<sequence length="286" mass="29787">MVAGRYRLQEQVGSGAMGVVWKAEDQRLGRVVAIKHLVVRYALSDSNSEETRRRAMREARIAARLQHRNAIAMFDVTEHQGDPCLVMEFLPSRSLSAVLAERGTLPPAEVAEIGAQVASALAAAHAVGIVHRDIKPGNILLADNGTVKITDFGISKALDDGTVTTQTGIAGTPAYLAPEIARGEDPTRASDVFSLGSTLYHAVEGRPPFGTNSNPLALLHAVASGNVAPARNAGPLAGVLTMLMRAEPTGRPSMLEAVSALSAATSAPAGAAPPTPPRPVAVLPPP</sequence>
<feature type="compositionally biased region" description="Pro residues" evidence="8">
    <location>
        <begin position="271"/>
        <end position="286"/>
    </location>
</feature>
<dbReference type="PANTHER" id="PTHR43289">
    <property type="entry name" value="MITOGEN-ACTIVATED PROTEIN KINASE KINASE KINASE 20-RELATED"/>
    <property type="match status" value="1"/>
</dbReference>
<keyword evidence="2 10" id="KW-0723">Serine/threonine-protein kinase</keyword>